<keyword evidence="1" id="KW-0472">Membrane</keyword>
<feature type="transmembrane region" description="Helical" evidence="1">
    <location>
        <begin position="180"/>
        <end position="201"/>
    </location>
</feature>
<comment type="caution">
    <text evidence="2">The sequence shown here is derived from an EMBL/GenBank/DDBJ whole genome shotgun (WGS) entry which is preliminary data.</text>
</comment>
<feature type="transmembrane region" description="Helical" evidence="1">
    <location>
        <begin position="154"/>
        <end position="174"/>
    </location>
</feature>
<evidence type="ECO:0000313" key="2">
    <source>
        <dbReference type="EMBL" id="MFC0179490.1"/>
    </source>
</evidence>
<feature type="transmembrane region" description="Helical" evidence="1">
    <location>
        <begin position="81"/>
        <end position="101"/>
    </location>
</feature>
<accession>A0ABV6C967</accession>
<reference evidence="2 3" key="1">
    <citation type="submission" date="2024-09" db="EMBL/GenBank/DDBJ databases">
        <authorList>
            <person name="Sun Q."/>
            <person name="Mori K."/>
        </authorList>
    </citation>
    <scope>NUCLEOTIDE SEQUENCE [LARGE SCALE GENOMIC DNA]</scope>
    <source>
        <strain evidence="2 3">CCM 8545</strain>
    </source>
</reference>
<feature type="transmembrane region" description="Helical" evidence="1">
    <location>
        <begin position="246"/>
        <end position="268"/>
    </location>
</feature>
<protein>
    <submittedName>
        <fullName evidence="2">Uncharacterized protein</fullName>
    </submittedName>
</protein>
<feature type="transmembrane region" description="Helical" evidence="1">
    <location>
        <begin position="323"/>
        <end position="345"/>
    </location>
</feature>
<feature type="transmembrane region" description="Helical" evidence="1">
    <location>
        <begin position="213"/>
        <end position="234"/>
    </location>
</feature>
<sequence>MKLFVIFFITFFSFVIYSLSEIRFFLFLWLDDIYSIDTYVTDFINSEKLNYQILNALYLGFPILGLILLQLPSKSSNKNRFILLKTLLLPAFLFLIDYFVLGGGFNYKNDWFLHEGFKELLIIYNLLILMVLLPLAQVWAAGDNPFLNTEKLKLKVSQNLLVLSIFLLIYYVLLKNFVKFRGAANLLITLFVFIHAFLEICPWLRVKLVRINLALYQIIFPFALILTFSLLRFINPPSENTGLFGGLINACYVIMVVFTSILMQSFFLSDRFLFFKKIMLNKAILIFLVLSNILLLSMGIFTYSQVKQNELIEVEDWLWLMGHYFFISYYFIMSVFLIYASMFSLNENLKNSTSKTNSLVTREETEFNENRVEFIKRGTTKINILFGFFFIVIPLFIFNK</sequence>
<name>A0ABV6C967_9GAMM</name>
<gene>
    <name evidence="2" type="ORF">ACFFIT_05190</name>
</gene>
<organism evidence="2 3">
    <name type="scientific">Thorsellia kenyensis</name>
    <dbReference type="NCBI Taxonomy" id="1549888"/>
    <lineage>
        <taxon>Bacteria</taxon>
        <taxon>Pseudomonadati</taxon>
        <taxon>Pseudomonadota</taxon>
        <taxon>Gammaproteobacteria</taxon>
        <taxon>Enterobacterales</taxon>
        <taxon>Thorselliaceae</taxon>
        <taxon>Thorsellia</taxon>
    </lineage>
</organism>
<feature type="transmembrane region" description="Helical" evidence="1">
    <location>
        <begin position="382"/>
        <end position="398"/>
    </location>
</feature>
<feature type="transmembrane region" description="Helical" evidence="1">
    <location>
        <begin position="49"/>
        <end position="69"/>
    </location>
</feature>
<feature type="transmembrane region" description="Helical" evidence="1">
    <location>
        <begin position="7"/>
        <end position="29"/>
    </location>
</feature>
<dbReference type="RefSeq" id="WP_385876594.1">
    <property type="nucleotide sequence ID" value="NZ_JBHLXE010000052.1"/>
</dbReference>
<dbReference type="Proteomes" id="UP001589758">
    <property type="component" value="Unassembled WGS sequence"/>
</dbReference>
<feature type="non-terminal residue" evidence="2">
    <location>
        <position position="400"/>
    </location>
</feature>
<proteinExistence type="predicted"/>
<evidence type="ECO:0000256" key="1">
    <source>
        <dbReference type="SAM" id="Phobius"/>
    </source>
</evidence>
<feature type="transmembrane region" description="Helical" evidence="1">
    <location>
        <begin position="121"/>
        <end position="142"/>
    </location>
</feature>
<dbReference type="EMBL" id="JBHLXE010000052">
    <property type="protein sequence ID" value="MFC0179490.1"/>
    <property type="molecule type" value="Genomic_DNA"/>
</dbReference>
<keyword evidence="1" id="KW-0812">Transmembrane</keyword>
<keyword evidence="1" id="KW-1133">Transmembrane helix</keyword>
<evidence type="ECO:0000313" key="3">
    <source>
        <dbReference type="Proteomes" id="UP001589758"/>
    </source>
</evidence>
<feature type="transmembrane region" description="Helical" evidence="1">
    <location>
        <begin position="280"/>
        <end position="303"/>
    </location>
</feature>
<keyword evidence="3" id="KW-1185">Reference proteome</keyword>